<accession>A0ABN9Q820</accession>
<dbReference type="Proteomes" id="UP001189429">
    <property type="component" value="Unassembled WGS sequence"/>
</dbReference>
<protein>
    <submittedName>
        <fullName evidence="3">Uncharacterized protein</fullName>
    </submittedName>
</protein>
<evidence type="ECO:0000256" key="2">
    <source>
        <dbReference type="SAM" id="Phobius"/>
    </source>
</evidence>
<keyword evidence="4" id="KW-1185">Reference proteome</keyword>
<gene>
    <name evidence="3" type="ORF">PCOR1329_LOCUS7768</name>
</gene>
<keyword evidence="2" id="KW-0812">Transmembrane</keyword>
<reference evidence="3" key="1">
    <citation type="submission" date="2023-10" db="EMBL/GenBank/DDBJ databases">
        <authorList>
            <person name="Chen Y."/>
            <person name="Shah S."/>
            <person name="Dougan E. K."/>
            <person name="Thang M."/>
            <person name="Chan C."/>
        </authorList>
    </citation>
    <scope>NUCLEOTIDE SEQUENCE [LARGE SCALE GENOMIC DNA]</scope>
</reference>
<organism evidence="3 4">
    <name type="scientific">Prorocentrum cordatum</name>
    <dbReference type="NCBI Taxonomy" id="2364126"/>
    <lineage>
        <taxon>Eukaryota</taxon>
        <taxon>Sar</taxon>
        <taxon>Alveolata</taxon>
        <taxon>Dinophyceae</taxon>
        <taxon>Prorocentrales</taxon>
        <taxon>Prorocentraceae</taxon>
        <taxon>Prorocentrum</taxon>
    </lineage>
</organism>
<feature type="region of interest" description="Disordered" evidence="1">
    <location>
        <begin position="1"/>
        <end position="25"/>
    </location>
</feature>
<keyword evidence="2" id="KW-0472">Membrane</keyword>
<dbReference type="Gene3D" id="1.10.287.70">
    <property type="match status" value="1"/>
</dbReference>
<proteinExistence type="predicted"/>
<dbReference type="EMBL" id="CAUYUJ010002113">
    <property type="protein sequence ID" value="CAK0799256.1"/>
    <property type="molecule type" value="Genomic_DNA"/>
</dbReference>
<name>A0ABN9Q820_9DINO</name>
<feature type="compositionally biased region" description="Low complexity" evidence="1">
    <location>
        <begin position="9"/>
        <end position="25"/>
    </location>
</feature>
<feature type="transmembrane region" description="Helical" evidence="2">
    <location>
        <begin position="102"/>
        <end position="124"/>
    </location>
</feature>
<comment type="caution">
    <text evidence="3">The sequence shown here is derived from an EMBL/GenBank/DDBJ whole genome shotgun (WGS) entry which is preliminary data.</text>
</comment>
<sequence>MAAAGAGGATSRSAPAGGPGAARSGRGWSFGGSVTHAATSRSWSSRATAAAPPNTFRLMDRSAPFGQSQGRVAVRRLKNSEMERLTWQDPFHSLVHHSTVKIIAFFCLSYAVTHFIFACVYFTIDDSCDLRIKSLLDAFYSEP</sequence>
<evidence type="ECO:0000313" key="3">
    <source>
        <dbReference type="EMBL" id="CAK0799256.1"/>
    </source>
</evidence>
<evidence type="ECO:0000256" key="1">
    <source>
        <dbReference type="SAM" id="MobiDB-lite"/>
    </source>
</evidence>
<keyword evidence="2" id="KW-1133">Transmembrane helix</keyword>
<evidence type="ECO:0000313" key="4">
    <source>
        <dbReference type="Proteomes" id="UP001189429"/>
    </source>
</evidence>